<accession>A0ABQ4R5X2</accession>
<dbReference type="Proteomes" id="UP001055167">
    <property type="component" value="Unassembled WGS sequence"/>
</dbReference>
<reference evidence="2" key="1">
    <citation type="journal article" date="2021" name="Front. Microbiol.">
        <title>Comprehensive Comparative Genomics and Phenotyping of Methylobacterium Species.</title>
        <authorList>
            <person name="Alessa O."/>
            <person name="Ogura Y."/>
            <person name="Fujitani Y."/>
            <person name="Takami H."/>
            <person name="Hayashi T."/>
            <person name="Sahin N."/>
            <person name="Tani A."/>
        </authorList>
    </citation>
    <scope>NUCLEOTIDE SEQUENCE</scope>
    <source>
        <strain evidence="2">KCTC 52305</strain>
    </source>
</reference>
<reference evidence="2" key="2">
    <citation type="submission" date="2021-08" db="EMBL/GenBank/DDBJ databases">
        <authorList>
            <person name="Tani A."/>
            <person name="Ola A."/>
            <person name="Ogura Y."/>
            <person name="Katsura K."/>
            <person name="Hayashi T."/>
        </authorList>
    </citation>
    <scope>NUCLEOTIDE SEQUENCE</scope>
    <source>
        <strain evidence="2">KCTC 52305</strain>
    </source>
</reference>
<feature type="transmembrane region" description="Helical" evidence="1">
    <location>
        <begin position="44"/>
        <end position="65"/>
    </location>
</feature>
<feature type="transmembrane region" description="Helical" evidence="1">
    <location>
        <begin position="12"/>
        <end position="38"/>
    </location>
</feature>
<sequence length="86" mass="9071">MLILLSSVCGAGFALVSPWLPMFLASIALFLGLLVYHLAAHEGVLHAVGLAGLALAVFQAGYVAAGRVRESRIRRLAPMKDAPSKK</sequence>
<evidence type="ECO:0000313" key="2">
    <source>
        <dbReference type="EMBL" id="GJD52189.1"/>
    </source>
</evidence>
<keyword evidence="1" id="KW-0812">Transmembrane</keyword>
<dbReference type="EMBL" id="BPQH01000017">
    <property type="protein sequence ID" value="GJD52189.1"/>
    <property type="molecule type" value="Genomic_DNA"/>
</dbReference>
<gene>
    <name evidence="2" type="ORF">OPKNFCMD_4951</name>
</gene>
<keyword evidence="1" id="KW-0472">Membrane</keyword>
<organism evidence="2 3">
    <name type="scientific">Methylobacterium crusticola</name>
    <dbReference type="NCBI Taxonomy" id="1697972"/>
    <lineage>
        <taxon>Bacteria</taxon>
        <taxon>Pseudomonadati</taxon>
        <taxon>Pseudomonadota</taxon>
        <taxon>Alphaproteobacteria</taxon>
        <taxon>Hyphomicrobiales</taxon>
        <taxon>Methylobacteriaceae</taxon>
        <taxon>Methylobacterium</taxon>
    </lineage>
</organism>
<keyword evidence="3" id="KW-1185">Reference proteome</keyword>
<proteinExistence type="predicted"/>
<evidence type="ECO:0000256" key="1">
    <source>
        <dbReference type="SAM" id="Phobius"/>
    </source>
</evidence>
<keyword evidence="1" id="KW-1133">Transmembrane helix</keyword>
<comment type="caution">
    <text evidence="2">The sequence shown here is derived from an EMBL/GenBank/DDBJ whole genome shotgun (WGS) entry which is preliminary data.</text>
</comment>
<evidence type="ECO:0000313" key="3">
    <source>
        <dbReference type="Proteomes" id="UP001055167"/>
    </source>
</evidence>
<protein>
    <submittedName>
        <fullName evidence="2">Uncharacterized protein</fullName>
    </submittedName>
</protein>
<name>A0ABQ4R5X2_9HYPH</name>